<accession>A0A323UH48</accession>
<dbReference type="SUPFAM" id="SSF57802">
    <property type="entry name" value="Rubredoxin-like"/>
    <property type="match status" value="1"/>
</dbReference>
<sequence length="52" mass="6264">MPKLVQYRCRNCGHRFSYEALSPEEVREAQRRGDDLSRIHCPRCNRTDLDRE</sequence>
<dbReference type="EMBL" id="QKQS01000013">
    <property type="protein sequence ID" value="PZA12145.1"/>
    <property type="molecule type" value="Genomic_DNA"/>
</dbReference>
<evidence type="ECO:0000313" key="2">
    <source>
        <dbReference type="Proteomes" id="UP000248134"/>
    </source>
</evidence>
<proteinExistence type="predicted"/>
<evidence type="ECO:0000313" key="1">
    <source>
        <dbReference type="EMBL" id="PZA12145.1"/>
    </source>
</evidence>
<protein>
    <submittedName>
        <fullName evidence="1">Zinc ribbon domain-containing protein</fullName>
    </submittedName>
</protein>
<comment type="caution">
    <text evidence="1">The sequence shown here is derived from an EMBL/GenBank/DDBJ whole genome shotgun (WGS) entry which is preliminary data.</text>
</comment>
<name>A0A323UH48_RHOPL</name>
<dbReference type="OrthoDB" id="9813321at2"/>
<dbReference type="Proteomes" id="UP000248134">
    <property type="component" value="Unassembled WGS sequence"/>
</dbReference>
<gene>
    <name evidence="1" type="ORF">DNX69_08995</name>
</gene>
<organism evidence="1 2">
    <name type="scientific">Rhodopseudomonas palustris</name>
    <dbReference type="NCBI Taxonomy" id="1076"/>
    <lineage>
        <taxon>Bacteria</taxon>
        <taxon>Pseudomonadati</taxon>
        <taxon>Pseudomonadota</taxon>
        <taxon>Alphaproteobacteria</taxon>
        <taxon>Hyphomicrobiales</taxon>
        <taxon>Nitrobacteraceae</taxon>
        <taxon>Rhodopseudomonas</taxon>
    </lineage>
</organism>
<dbReference type="AlphaFoldDB" id="A0A323UH48"/>
<reference evidence="1 2" key="1">
    <citation type="submission" date="2018-06" db="EMBL/GenBank/DDBJ databases">
        <title>Draft Whole-Genome Sequence of the purple photosynthetic bacterium Rhodospeudomonas palustris XCP.</title>
        <authorList>
            <person name="Rayyan A."/>
            <person name="Meyer T.E."/>
            <person name="Kyndt J.A."/>
        </authorList>
    </citation>
    <scope>NUCLEOTIDE SEQUENCE [LARGE SCALE GENOMIC DNA]</scope>
    <source>
        <strain evidence="1 2">XCP</strain>
    </source>
</reference>